<dbReference type="InterPro" id="IPR001638">
    <property type="entry name" value="Solute-binding_3/MltF_N"/>
</dbReference>
<protein>
    <submittedName>
        <fullName evidence="4">Amino acid ABC transporter substrate-binding protein, PAAT family</fullName>
    </submittedName>
</protein>
<dbReference type="PANTHER" id="PTHR35936:SF19">
    <property type="entry name" value="AMINO-ACID-BINDING PROTEIN YXEM-RELATED"/>
    <property type="match status" value="1"/>
</dbReference>
<proteinExistence type="inferred from homology"/>
<dbReference type="STRING" id="265719.SAMN04488509_1238"/>
<evidence type="ECO:0000313" key="4">
    <source>
        <dbReference type="EMBL" id="SDE12600.1"/>
    </source>
</evidence>
<dbReference type="Pfam" id="PF00497">
    <property type="entry name" value="SBP_bac_3"/>
    <property type="match status" value="1"/>
</dbReference>
<feature type="domain" description="Solute-binding protein family 3/N-terminal" evidence="3">
    <location>
        <begin position="42"/>
        <end position="248"/>
    </location>
</feature>
<evidence type="ECO:0000256" key="1">
    <source>
        <dbReference type="ARBA" id="ARBA00010333"/>
    </source>
</evidence>
<accession>A0A1G7ACU9</accession>
<keyword evidence="5" id="KW-1185">Reference proteome</keyword>
<gene>
    <name evidence="4" type="ORF">SAMN04488509_1238</name>
</gene>
<comment type="similarity">
    <text evidence="1">Belongs to the bacterial solute-binding protein 3 family.</text>
</comment>
<dbReference type="Gene3D" id="3.40.190.10">
    <property type="entry name" value="Periplasmic binding protein-like II"/>
    <property type="match status" value="2"/>
</dbReference>
<evidence type="ECO:0000313" key="5">
    <source>
        <dbReference type="Proteomes" id="UP000199603"/>
    </source>
</evidence>
<dbReference type="PANTHER" id="PTHR35936">
    <property type="entry name" value="MEMBRANE-BOUND LYTIC MUREIN TRANSGLYCOSYLASE F"/>
    <property type="match status" value="1"/>
</dbReference>
<dbReference type="SUPFAM" id="SSF53850">
    <property type="entry name" value="Periplasmic binding protein-like II"/>
    <property type="match status" value="1"/>
</dbReference>
<dbReference type="Proteomes" id="UP000199603">
    <property type="component" value="Unassembled WGS sequence"/>
</dbReference>
<dbReference type="SMART" id="SM00062">
    <property type="entry name" value="PBPb"/>
    <property type="match status" value="1"/>
</dbReference>
<dbReference type="EMBL" id="FNAG01000023">
    <property type="protein sequence ID" value="SDE12600.1"/>
    <property type="molecule type" value="Genomic_DNA"/>
</dbReference>
<sequence>MPPRGFVRLPLLALALGGLALALWIARPNGSDIAHRLSQGQPLRVGYALEAPYAFLDAAGAPRGESIEVLQAALSKMSITQVQFIRLDFASLLTELEQGRIDLIASGLFITPERTRRVRFTRPTAAVRPALLLRATAPTAGQPVRVVAIEGSVEAVEPGRYIVGEHRALVLPDARSAMAALRLGEADAIALSAPSLRWMAQNEGADLALRLQPIDIPARGYPAFALRPEEASFAARLDAALADYLGSPDHLRTVEPYGFLAEDVQAALDWRPPE</sequence>
<evidence type="ECO:0000259" key="3">
    <source>
        <dbReference type="SMART" id="SM00062"/>
    </source>
</evidence>
<reference evidence="4 5" key="1">
    <citation type="submission" date="2016-10" db="EMBL/GenBank/DDBJ databases">
        <authorList>
            <person name="de Groot N.N."/>
        </authorList>
    </citation>
    <scope>NUCLEOTIDE SEQUENCE [LARGE SCALE GENOMIC DNA]</scope>
    <source>
        <strain evidence="4 5">DSM 16957</strain>
    </source>
</reference>
<keyword evidence="2" id="KW-0732">Signal</keyword>
<organism evidence="4 5">
    <name type="scientific">Aquimonas voraii</name>
    <dbReference type="NCBI Taxonomy" id="265719"/>
    <lineage>
        <taxon>Bacteria</taxon>
        <taxon>Pseudomonadati</taxon>
        <taxon>Pseudomonadota</taxon>
        <taxon>Gammaproteobacteria</taxon>
        <taxon>Lysobacterales</taxon>
        <taxon>Lysobacteraceae</taxon>
        <taxon>Aquimonas</taxon>
    </lineage>
</organism>
<name>A0A1G7ACU9_9GAMM</name>
<dbReference type="AlphaFoldDB" id="A0A1G7ACU9"/>
<evidence type="ECO:0000256" key="2">
    <source>
        <dbReference type="ARBA" id="ARBA00022729"/>
    </source>
</evidence>